<accession>A0ABW8TLG9</accession>
<reference evidence="1 2" key="1">
    <citation type="submission" date="2024-11" db="EMBL/GenBank/DDBJ databases">
        <authorList>
            <person name="Heng Y.C."/>
            <person name="Lim A.C.H."/>
            <person name="Lee J.K.Y."/>
            <person name="Kittelmann S."/>
        </authorList>
    </citation>
    <scope>NUCLEOTIDE SEQUENCE [LARGE SCALE GENOMIC DNA]</scope>
    <source>
        <strain evidence="1 2">WILCCON 0202</strain>
    </source>
</reference>
<dbReference type="Gene3D" id="1.10.340.20">
    <property type="entry name" value="Apc36109-like domain"/>
    <property type="match status" value="1"/>
</dbReference>
<dbReference type="RefSeq" id="WP_406763156.1">
    <property type="nucleotide sequence ID" value="NZ_JBJHZY010000001.1"/>
</dbReference>
<sequence length="72" mass="8603">MKLYDKIEKIINEWDPIDLLPIFPPDEYRDEILEIIELLKDARDKDEISKGIKKYFLITLGNMCLKRHVKNA</sequence>
<dbReference type="SUPFAM" id="SSF116922">
    <property type="entry name" value="YugE-like"/>
    <property type="match status" value="1"/>
</dbReference>
<dbReference type="EMBL" id="JBJHZY010000001">
    <property type="protein sequence ID" value="MFL0266526.1"/>
    <property type="molecule type" value="Genomic_DNA"/>
</dbReference>
<dbReference type="InterPro" id="IPR023162">
    <property type="entry name" value="Apc36109-like_dom_sf"/>
</dbReference>
<protein>
    <recommendedName>
        <fullName evidence="3">DUF1871 domain-containing protein</fullName>
    </recommendedName>
</protein>
<keyword evidence="2" id="KW-1185">Reference proteome</keyword>
<gene>
    <name evidence="1" type="ORF">ACJDUH_00335</name>
</gene>
<dbReference type="Proteomes" id="UP001623661">
    <property type="component" value="Unassembled WGS sequence"/>
</dbReference>
<organism evidence="1 2">
    <name type="scientific">Candidatus Clostridium radicumherbarum</name>
    <dbReference type="NCBI Taxonomy" id="3381662"/>
    <lineage>
        <taxon>Bacteria</taxon>
        <taxon>Bacillati</taxon>
        <taxon>Bacillota</taxon>
        <taxon>Clostridia</taxon>
        <taxon>Eubacteriales</taxon>
        <taxon>Clostridiaceae</taxon>
        <taxon>Clostridium</taxon>
    </lineage>
</organism>
<evidence type="ECO:0000313" key="1">
    <source>
        <dbReference type="EMBL" id="MFL0266526.1"/>
    </source>
</evidence>
<proteinExistence type="predicted"/>
<evidence type="ECO:0000313" key="2">
    <source>
        <dbReference type="Proteomes" id="UP001623661"/>
    </source>
</evidence>
<name>A0ABW8TLG9_9CLOT</name>
<evidence type="ECO:0008006" key="3">
    <source>
        <dbReference type="Google" id="ProtNLM"/>
    </source>
</evidence>
<comment type="caution">
    <text evidence="1">The sequence shown here is derived from an EMBL/GenBank/DDBJ whole genome shotgun (WGS) entry which is preliminary data.</text>
</comment>